<keyword evidence="4" id="KW-1185">Reference proteome</keyword>
<dbReference type="Proteomes" id="UP000613740">
    <property type="component" value="Unassembled WGS sequence"/>
</dbReference>
<evidence type="ECO:0000313" key="3">
    <source>
        <dbReference type="EMBL" id="KAG2451367.1"/>
    </source>
</evidence>
<feature type="compositionally biased region" description="Gly residues" evidence="1">
    <location>
        <begin position="279"/>
        <end position="298"/>
    </location>
</feature>
<feature type="region of interest" description="Disordered" evidence="1">
    <location>
        <begin position="239"/>
        <end position="329"/>
    </location>
</feature>
<accession>A0A835WQ08</accession>
<sequence length="329" mass="33348">MSILPVHNTCQCSTTASTSGAGAAQFSARQCQAGARRPSGLPTPELLSSRARAAVCARAASDWSGGGDGRYIPTDWSGVAPGAYADPRVAPLGPQQRPPYGPGGETGPSAGASTNSFDGPQQDSDPLSEIARSAVDAVTGCLAFLVGRLSDAALSLLPSHVKRRAVENTVKGALALLGLALLQSVLSLVLTVGTLVLAVYAAYQVFGVQLPFLPPQPGSGYAGGGGAGGYGGSYRQDGPFASAGTQVDPRYAGTGGSYGPYAGPYQQQHPQQVPQQHPGGPGRYGPGPGQPYPGGYGGAYPPRPSGVGGYGPGPAQQRRQGPTIDVYWE</sequence>
<gene>
    <name evidence="3" type="ORF">HYH02_003970</name>
</gene>
<evidence type="ECO:0000256" key="2">
    <source>
        <dbReference type="SAM" id="Phobius"/>
    </source>
</evidence>
<protein>
    <submittedName>
        <fullName evidence="3">Uncharacterized protein</fullName>
    </submittedName>
</protein>
<keyword evidence="2" id="KW-0812">Transmembrane</keyword>
<dbReference type="EMBL" id="JAEHOD010000008">
    <property type="protein sequence ID" value="KAG2451367.1"/>
    <property type="molecule type" value="Genomic_DNA"/>
</dbReference>
<keyword evidence="2" id="KW-0472">Membrane</keyword>
<organism evidence="3 4">
    <name type="scientific">Chlamydomonas schloesseri</name>
    <dbReference type="NCBI Taxonomy" id="2026947"/>
    <lineage>
        <taxon>Eukaryota</taxon>
        <taxon>Viridiplantae</taxon>
        <taxon>Chlorophyta</taxon>
        <taxon>core chlorophytes</taxon>
        <taxon>Chlorophyceae</taxon>
        <taxon>CS clade</taxon>
        <taxon>Chlamydomonadales</taxon>
        <taxon>Chlamydomonadaceae</taxon>
        <taxon>Chlamydomonas</taxon>
    </lineage>
</organism>
<proteinExistence type="predicted"/>
<feature type="compositionally biased region" description="Polar residues" evidence="1">
    <location>
        <begin position="111"/>
        <end position="125"/>
    </location>
</feature>
<reference evidence="3" key="1">
    <citation type="journal article" date="2020" name="bioRxiv">
        <title>Comparative genomics of Chlamydomonas.</title>
        <authorList>
            <person name="Craig R.J."/>
            <person name="Hasan A.R."/>
            <person name="Ness R.W."/>
            <person name="Keightley P.D."/>
        </authorList>
    </citation>
    <scope>NUCLEOTIDE SEQUENCE</scope>
    <source>
        <strain evidence="3">CCAP 11/173</strain>
    </source>
</reference>
<evidence type="ECO:0000313" key="4">
    <source>
        <dbReference type="Proteomes" id="UP000613740"/>
    </source>
</evidence>
<feature type="region of interest" description="Disordered" evidence="1">
    <location>
        <begin position="83"/>
        <end position="126"/>
    </location>
</feature>
<evidence type="ECO:0000256" key="1">
    <source>
        <dbReference type="SAM" id="MobiDB-lite"/>
    </source>
</evidence>
<comment type="caution">
    <text evidence="3">The sequence shown here is derived from an EMBL/GenBank/DDBJ whole genome shotgun (WGS) entry which is preliminary data.</text>
</comment>
<keyword evidence="2" id="KW-1133">Transmembrane helix</keyword>
<name>A0A835WQ08_9CHLO</name>
<feature type="compositionally biased region" description="Low complexity" evidence="1">
    <location>
        <begin position="259"/>
        <end position="278"/>
    </location>
</feature>
<dbReference type="AlphaFoldDB" id="A0A835WQ08"/>
<dbReference type="OrthoDB" id="548247at2759"/>
<feature type="transmembrane region" description="Helical" evidence="2">
    <location>
        <begin position="173"/>
        <end position="203"/>
    </location>
</feature>